<evidence type="ECO:0000313" key="2">
    <source>
        <dbReference type="Proteomes" id="UP000887565"/>
    </source>
</evidence>
<accession>A0A915IIC1</accession>
<organism evidence="2 3">
    <name type="scientific">Romanomermis culicivorax</name>
    <name type="common">Nematode worm</name>
    <dbReference type="NCBI Taxonomy" id="13658"/>
    <lineage>
        <taxon>Eukaryota</taxon>
        <taxon>Metazoa</taxon>
        <taxon>Ecdysozoa</taxon>
        <taxon>Nematoda</taxon>
        <taxon>Enoplea</taxon>
        <taxon>Dorylaimia</taxon>
        <taxon>Mermithida</taxon>
        <taxon>Mermithoidea</taxon>
        <taxon>Mermithidae</taxon>
        <taxon>Romanomermis</taxon>
    </lineage>
</organism>
<evidence type="ECO:0000256" key="1">
    <source>
        <dbReference type="SAM" id="MobiDB-lite"/>
    </source>
</evidence>
<name>A0A915IIC1_ROMCU</name>
<evidence type="ECO:0000313" key="3">
    <source>
        <dbReference type="WBParaSite" id="nRc.2.0.1.t13820-RA"/>
    </source>
</evidence>
<dbReference type="AlphaFoldDB" id="A0A915IIC1"/>
<proteinExistence type="predicted"/>
<feature type="compositionally biased region" description="Low complexity" evidence="1">
    <location>
        <begin position="302"/>
        <end position="315"/>
    </location>
</feature>
<feature type="region of interest" description="Disordered" evidence="1">
    <location>
        <begin position="296"/>
        <end position="317"/>
    </location>
</feature>
<reference evidence="3" key="1">
    <citation type="submission" date="2022-11" db="UniProtKB">
        <authorList>
            <consortium name="WormBaseParasite"/>
        </authorList>
    </citation>
    <scope>IDENTIFICATION</scope>
</reference>
<protein>
    <submittedName>
        <fullName evidence="3">Uncharacterized protein</fullName>
    </submittedName>
</protein>
<keyword evidence="2" id="KW-1185">Reference proteome</keyword>
<dbReference type="Proteomes" id="UP000887565">
    <property type="component" value="Unplaced"/>
</dbReference>
<sequence length="381" mass="41963">TCLTTAIQVVNLPPKCSLDDKENIPFAVINSYSKSNRDNVNDASEVCFVKQKPCLVPQNAFINNNSFKIGDKSTTANYSFTTKLNRDLLMAFNKSISLNSQASNEEYPCEDTNAIAPPLPVREFKIFDENSDTNAAKKSTSNRQPLCAKECDKENVNPVTCQMVPKYYPSGILIPVENRIDKRGSDPVLENKKPVFKLDDSYDYTVAGTSKPFSGSRAISTPFKDKDVTRSLMLSFSMIKPDIENESCVETDYANTEVSLSKQPEPKVINQSQKIFEYQQVESSVVNKLSTIAEENSRDLRSSSSSSSSSSNASSGVDYCNNNRKRFVSSSNLFTISENQAAGGSLSLTVNQTNSTTSQNALFAAATPSFKNSVNYTPLRI</sequence>
<dbReference type="WBParaSite" id="nRc.2.0.1.t13820-RA">
    <property type="protein sequence ID" value="nRc.2.0.1.t13820-RA"/>
    <property type="gene ID" value="nRc.2.0.1.g13820"/>
</dbReference>